<organism evidence="2 3">
    <name type="scientific">Ditylenchus dipsaci</name>
    <dbReference type="NCBI Taxonomy" id="166011"/>
    <lineage>
        <taxon>Eukaryota</taxon>
        <taxon>Metazoa</taxon>
        <taxon>Ecdysozoa</taxon>
        <taxon>Nematoda</taxon>
        <taxon>Chromadorea</taxon>
        <taxon>Rhabditida</taxon>
        <taxon>Tylenchina</taxon>
        <taxon>Tylenchomorpha</taxon>
        <taxon>Sphaerularioidea</taxon>
        <taxon>Anguinidae</taxon>
        <taxon>Anguininae</taxon>
        <taxon>Ditylenchus</taxon>
    </lineage>
</organism>
<dbReference type="WBParaSite" id="jg2543">
    <property type="protein sequence ID" value="jg2543"/>
    <property type="gene ID" value="jg2543"/>
</dbReference>
<evidence type="ECO:0000256" key="1">
    <source>
        <dbReference type="SAM" id="MobiDB-lite"/>
    </source>
</evidence>
<feature type="region of interest" description="Disordered" evidence="1">
    <location>
        <begin position="76"/>
        <end position="103"/>
    </location>
</feature>
<evidence type="ECO:0000313" key="3">
    <source>
        <dbReference type="WBParaSite" id="jg2543"/>
    </source>
</evidence>
<evidence type="ECO:0000313" key="2">
    <source>
        <dbReference type="Proteomes" id="UP000887574"/>
    </source>
</evidence>
<dbReference type="AlphaFoldDB" id="A0A915E3F2"/>
<accession>A0A915E3F2</accession>
<feature type="compositionally biased region" description="Acidic residues" evidence="1">
    <location>
        <begin position="76"/>
        <end position="86"/>
    </location>
</feature>
<proteinExistence type="predicted"/>
<reference evidence="3" key="1">
    <citation type="submission" date="2022-11" db="UniProtKB">
        <authorList>
            <consortium name="WormBaseParasite"/>
        </authorList>
    </citation>
    <scope>IDENTIFICATION</scope>
</reference>
<protein>
    <submittedName>
        <fullName evidence="3">Uncharacterized protein</fullName>
    </submittedName>
</protein>
<sequence length="103" mass="11996">MQRWKNFLSAPMLWKDGAFLICRFTSFTDCSSTVCHDGSDNDLIHCLKREGQVPQDRFVLQNTRAWLYVERSQEEEELDAEQDEENGFLINNSDSDDCVVEID</sequence>
<keyword evidence="2" id="KW-1185">Reference proteome</keyword>
<name>A0A915E3F2_9BILA</name>
<dbReference type="Proteomes" id="UP000887574">
    <property type="component" value="Unplaced"/>
</dbReference>
<feature type="compositionally biased region" description="Acidic residues" evidence="1">
    <location>
        <begin position="94"/>
        <end position="103"/>
    </location>
</feature>